<evidence type="ECO:0000259" key="2">
    <source>
        <dbReference type="PROSITE" id="PS50943"/>
    </source>
</evidence>
<dbReference type="RefSeq" id="WP_176624120.1">
    <property type="nucleotide sequence ID" value="NZ_JABXXQ010000166.1"/>
</dbReference>
<gene>
    <name evidence="3" type="ORF">FHR90_001077</name>
    <name evidence="4" type="ORF">HUK83_09260</name>
</gene>
<dbReference type="GO" id="GO:0003677">
    <property type="term" value="F:DNA binding"/>
    <property type="evidence" value="ECO:0007669"/>
    <property type="project" value="UniProtKB-KW"/>
</dbReference>
<evidence type="ECO:0000313" key="6">
    <source>
        <dbReference type="Proteomes" id="UP000565205"/>
    </source>
</evidence>
<evidence type="ECO:0000256" key="1">
    <source>
        <dbReference type="ARBA" id="ARBA00023125"/>
    </source>
</evidence>
<dbReference type="Gene3D" id="1.10.260.40">
    <property type="entry name" value="lambda repressor-like DNA-binding domains"/>
    <property type="match status" value="1"/>
</dbReference>
<dbReference type="SMART" id="SM00530">
    <property type="entry name" value="HTH_XRE"/>
    <property type="match status" value="1"/>
</dbReference>
<dbReference type="Pfam" id="PF01381">
    <property type="entry name" value="HTH_3"/>
    <property type="match status" value="1"/>
</dbReference>
<dbReference type="Proteomes" id="UP000565205">
    <property type="component" value="Unassembled WGS sequence"/>
</dbReference>
<reference evidence="4 6" key="1">
    <citation type="submission" date="2020-06" db="EMBL/GenBank/DDBJ databases">
        <title>Description of novel acetic acid bacteria.</title>
        <authorList>
            <person name="Sombolestani A."/>
        </authorList>
    </citation>
    <scope>NUCLEOTIDE SEQUENCE [LARGE SCALE GENOMIC DNA]</scope>
    <source>
        <strain evidence="4 6">LMG 26838</strain>
    </source>
</reference>
<dbReference type="PANTHER" id="PTHR46558:SF11">
    <property type="entry name" value="HTH-TYPE TRANSCRIPTIONAL REGULATOR XRE"/>
    <property type="match status" value="1"/>
</dbReference>
<evidence type="ECO:0000313" key="5">
    <source>
        <dbReference type="Proteomes" id="UP000557688"/>
    </source>
</evidence>
<keyword evidence="5" id="KW-1185">Reference proteome</keyword>
<dbReference type="InterPro" id="IPR001387">
    <property type="entry name" value="Cro/C1-type_HTH"/>
</dbReference>
<dbReference type="EMBL" id="JACHXV010000003">
    <property type="protein sequence ID" value="MBB3173259.1"/>
    <property type="molecule type" value="Genomic_DNA"/>
</dbReference>
<name>A0A850NQ93_9PROT</name>
<dbReference type="PANTHER" id="PTHR46558">
    <property type="entry name" value="TRACRIPTIONAL REGULATORY PROTEIN-RELATED-RELATED"/>
    <property type="match status" value="1"/>
</dbReference>
<keyword evidence="1" id="KW-0238">DNA-binding</keyword>
<evidence type="ECO:0000313" key="3">
    <source>
        <dbReference type="EMBL" id="MBB3173259.1"/>
    </source>
</evidence>
<evidence type="ECO:0000313" key="4">
    <source>
        <dbReference type="EMBL" id="NVN30519.1"/>
    </source>
</evidence>
<reference evidence="3 5" key="2">
    <citation type="submission" date="2020-08" db="EMBL/GenBank/DDBJ databases">
        <title>Genomic Encyclopedia of Type Strains, Phase III (KMG-III): the genomes of soil and plant-associated and newly described type strains.</title>
        <authorList>
            <person name="Whitman W."/>
        </authorList>
    </citation>
    <scope>NUCLEOTIDE SEQUENCE [LARGE SCALE GENOMIC DNA]</scope>
    <source>
        <strain evidence="3 5">CECT 8088</strain>
    </source>
</reference>
<dbReference type="SUPFAM" id="SSF47413">
    <property type="entry name" value="lambda repressor-like DNA-binding domains"/>
    <property type="match status" value="1"/>
</dbReference>
<dbReference type="PROSITE" id="PS50943">
    <property type="entry name" value="HTH_CROC1"/>
    <property type="match status" value="1"/>
</dbReference>
<dbReference type="EMBL" id="JABXXQ010000166">
    <property type="protein sequence ID" value="NVN30519.1"/>
    <property type="molecule type" value="Genomic_DNA"/>
</dbReference>
<dbReference type="CDD" id="cd00093">
    <property type="entry name" value="HTH_XRE"/>
    <property type="match status" value="1"/>
</dbReference>
<dbReference type="AlphaFoldDB" id="A0A850NQ93"/>
<dbReference type="Proteomes" id="UP000557688">
    <property type="component" value="Unassembled WGS sequence"/>
</dbReference>
<proteinExistence type="predicted"/>
<feature type="domain" description="HTH cro/C1-type" evidence="2">
    <location>
        <begin position="23"/>
        <end position="77"/>
    </location>
</feature>
<protein>
    <submittedName>
        <fullName evidence="4">Helix-turn-helix transcriptional regulator</fullName>
    </submittedName>
    <submittedName>
        <fullName evidence="3">Transcriptional regulator with XRE-family HTH domain</fullName>
    </submittedName>
</protein>
<dbReference type="InterPro" id="IPR010982">
    <property type="entry name" value="Lambda_DNA-bd_dom_sf"/>
</dbReference>
<accession>A0A850NQ93</accession>
<sequence>MDARCGGDGRQSSDREADIGMRIRTLRRARGWTQERLAEICGVTRSAIAQWESGRAGQQAHNLAALADALSVSIDTLRYGGRLVNDPQLGDDERSLLSMFRHCSDQQKDCLMTVARTLTGVRPEIALAQLGLIVAPASGHRTQIGNGLPLGSPIEVDCRPIV</sequence>
<comment type="caution">
    <text evidence="4">The sequence shown here is derived from an EMBL/GenBank/DDBJ whole genome shotgun (WGS) entry which is preliminary data.</text>
</comment>
<organism evidence="4 6">
    <name type="scientific">Endobacter medicaginis</name>
    <dbReference type="NCBI Taxonomy" id="1181271"/>
    <lineage>
        <taxon>Bacteria</taxon>
        <taxon>Pseudomonadati</taxon>
        <taxon>Pseudomonadota</taxon>
        <taxon>Alphaproteobacteria</taxon>
        <taxon>Acetobacterales</taxon>
        <taxon>Acetobacteraceae</taxon>
        <taxon>Endobacter</taxon>
    </lineage>
</organism>